<dbReference type="InterPro" id="IPR006084">
    <property type="entry name" value="XPG/Rad2"/>
</dbReference>
<dbReference type="GO" id="GO:0003677">
    <property type="term" value="F:DNA binding"/>
    <property type="evidence" value="ECO:0007669"/>
    <property type="project" value="UniProtKB-UniRule"/>
</dbReference>
<dbReference type="Pfam" id="PF00867">
    <property type="entry name" value="XPG_I"/>
    <property type="match status" value="1"/>
</dbReference>
<evidence type="ECO:0000256" key="13">
    <source>
        <dbReference type="ARBA" id="ARBA00029382"/>
    </source>
</evidence>
<dbReference type="Gene3D" id="1.10.150.20">
    <property type="entry name" value="5' to 3' exonuclease, C-terminal subdomain"/>
    <property type="match status" value="1"/>
</dbReference>
<dbReference type="InterPro" id="IPR006085">
    <property type="entry name" value="XPG_DNA_repair_N"/>
</dbReference>
<evidence type="ECO:0000256" key="5">
    <source>
        <dbReference type="ARBA" id="ARBA00022759"/>
    </source>
</evidence>
<evidence type="ECO:0000256" key="8">
    <source>
        <dbReference type="ARBA" id="ARBA00022839"/>
    </source>
</evidence>
<keyword evidence="2 16" id="KW-0235">DNA replication</keyword>
<evidence type="ECO:0000256" key="6">
    <source>
        <dbReference type="ARBA" id="ARBA00022763"/>
    </source>
</evidence>
<dbReference type="GO" id="GO:0043137">
    <property type="term" value="P:DNA replication, removal of RNA primer"/>
    <property type="evidence" value="ECO:0007669"/>
    <property type="project" value="UniProtKB-UniRule"/>
</dbReference>
<evidence type="ECO:0000256" key="12">
    <source>
        <dbReference type="ARBA" id="ARBA00023242"/>
    </source>
</evidence>
<dbReference type="SMART" id="SM00485">
    <property type="entry name" value="XPGN"/>
    <property type="match status" value="1"/>
</dbReference>
<reference evidence="19 20" key="1">
    <citation type="journal article" date="2020" name="Genome Biol. Evol.">
        <title>Comparative genomics of strictly vertically transmitted, feminizing microsporidia endosymbionts of amphipod crustaceans.</title>
        <authorList>
            <person name="Cormier A."/>
            <person name="Chebbi M.A."/>
            <person name="Giraud I."/>
            <person name="Wattier R."/>
            <person name="Teixeira M."/>
            <person name="Gilbert C."/>
            <person name="Rigaud T."/>
            <person name="Cordaux R."/>
        </authorList>
    </citation>
    <scope>NUCLEOTIDE SEQUENCE [LARGE SCALE GENOMIC DNA]</scope>
    <source>
        <strain evidence="19 20">Ou3-Ou53</strain>
    </source>
</reference>
<dbReference type="GO" id="GO:0005730">
    <property type="term" value="C:nucleolus"/>
    <property type="evidence" value="ECO:0007669"/>
    <property type="project" value="UniProtKB-SubCell"/>
</dbReference>
<evidence type="ECO:0000256" key="16">
    <source>
        <dbReference type="HAMAP-Rule" id="MF_03140"/>
    </source>
</evidence>
<comment type="function">
    <text evidence="13 16">Structure-specific nuclease with 5'-flap endonuclease and 5'-3' exonuclease activities involved in DNA replication and repair. During DNA replication, cleaves the 5'-overhanging flap structure that is generated by displacement synthesis when DNA polymerase encounters the 5'-end of a downstream Okazaki fragment. It enters the flap from the 5'-end and then tracks to cleave the flap base, leaving a nick for ligation. Also involved in the long patch base excision repair (LP-BER) pathway, by cleaving within the apurinic/apyrimidinic (AP) site-terminated flap. Acts as a genome stabilization factor that prevents flaps from equilibrating into structures that lead to duplications and deletions. Also possesses 5'-3' exonuclease activity on nicked or gapped double-stranded DNA, and exhibits RNase H activity. Also involved in replication and repair of rDNA and in repairing mitochondrial DNA.</text>
</comment>
<dbReference type="InterPro" id="IPR036279">
    <property type="entry name" value="5-3_exonuclease_C_sf"/>
</dbReference>
<dbReference type="CDD" id="cd09867">
    <property type="entry name" value="PIN_FEN1"/>
    <property type="match status" value="1"/>
</dbReference>
<evidence type="ECO:0000313" key="19">
    <source>
        <dbReference type="EMBL" id="KAF9764148.1"/>
    </source>
</evidence>
<evidence type="ECO:0000256" key="1">
    <source>
        <dbReference type="ARBA" id="ARBA00022553"/>
    </source>
</evidence>
<feature type="domain" description="XPG-I" evidence="17">
    <location>
        <begin position="145"/>
        <end position="217"/>
    </location>
</feature>
<dbReference type="InterPro" id="IPR029060">
    <property type="entry name" value="PIN-like_dom_sf"/>
</dbReference>
<protein>
    <recommendedName>
        <fullName evidence="16">Flap endonuclease 1</fullName>
        <shortName evidence="16">FEN-1</shortName>
        <ecNumber evidence="16">3.1.-.-</ecNumber>
    </recommendedName>
    <alternativeName>
        <fullName evidence="16">Flap structure-specific endonuclease 1</fullName>
    </alternativeName>
</protein>
<dbReference type="GO" id="GO:0005739">
    <property type="term" value="C:mitochondrion"/>
    <property type="evidence" value="ECO:0007669"/>
    <property type="project" value="UniProtKB-SubCell"/>
</dbReference>
<keyword evidence="4 16" id="KW-0479">Metal-binding</keyword>
<evidence type="ECO:0000313" key="20">
    <source>
        <dbReference type="Proteomes" id="UP000740883"/>
    </source>
</evidence>
<dbReference type="GO" id="GO:0005654">
    <property type="term" value="C:nucleoplasm"/>
    <property type="evidence" value="ECO:0007669"/>
    <property type="project" value="UniProtKB-SubCell"/>
</dbReference>
<dbReference type="GO" id="GO:0000287">
    <property type="term" value="F:magnesium ion binding"/>
    <property type="evidence" value="ECO:0007669"/>
    <property type="project" value="UniProtKB-UniRule"/>
</dbReference>
<evidence type="ECO:0000259" key="18">
    <source>
        <dbReference type="SMART" id="SM00485"/>
    </source>
</evidence>
<dbReference type="PRINTS" id="PR00853">
    <property type="entry name" value="XPGRADSUPER"/>
</dbReference>
<comment type="subcellular location">
    <subcellularLocation>
        <location evidence="16">Nucleus</location>
        <location evidence="16">Nucleolus</location>
    </subcellularLocation>
    <subcellularLocation>
        <location evidence="16">Nucleus</location>
        <location evidence="16">Nucleoplasm</location>
    </subcellularLocation>
    <subcellularLocation>
        <location evidence="16">Mitochondrion</location>
    </subcellularLocation>
    <text evidence="16">Resides mostly in the nucleoli and relocalizes to the nucleoplasm upon DNA damage.</text>
</comment>
<dbReference type="PANTHER" id="PTHR11081:SF9">
    <property type="entry name" value="FLAP ENDONUCLEASE 1"/>
    <property type="match status" value="1"/>
</dbReference>
<accession>A0A9P6L007</accession>
<comment type="caution">
    <text evidence="19">The sequence shown here is derived from an EMBL/GenBank/DDBJ whole genome shotgun (WGS) entry which is preliminary data.</text>
</comment>
<evidence type="ECO:0000256" key="9">
    <source>
        <dbReference type="ARBA" id="ARBA00022842"/>
    </source>
</evidence>
<dbReference type="SUPFAM" id="SSF88723">
    <property type="entry name" value="PIN domain-like"/>
    <property type="match status" value="1"/>
</dbReference>
<keyword evidence="3 16" id="KW-0540">Nuclease</keyword>
<comment type="similarity">
    <text evidence="14 16">Belongs to the XPG/RAD2 endonuclease family. FEN1 subfamily.</text>
</comment>
<evidence type="ECO:0000256" key="4">
    <source>
        <dbReference type="ARBA" id="ARBA00022723"/>
    </source>
</evidence>
<dbReference type="InterPro" id="IPR019974">
    <property type="entry name" value="XPG_CS"/>
</dbReference>
<gene>
    <name evidence="19" type="primary">FEN1_0</name>
    <name evidence="19" type="ORF">NGRA_0786</name>
</gene>
<dbReference type="Gene3D" id="3.40.50.1010">
    <property type="entry name" value="5'-nuclease"/>
    <property type="match status" value="1"/>
</dbReference>
<comment type="subunit">
    <text evidence="15">Interacts with PCNA1 and PCNA2. Three molecules of FEN1 bind to one PCNA trimer with each molecule binding to one PCNA monomer. PCNA stimulates the nuclease activity without altering cleavage specificity.</text>
</comment>
<keyword evidence="10 16" id="KW-0496">Mitochondrion</keyword>
<dbReference type="InterPro" id="IPR008918">
    <property type="entry name" value="HhH2"/>
</dbReference>
<keyword evidence="5 16" id="KW-0255">Endonuclease</keyword>
<keyword evidence="1 16" id="KW-0597">Phosphoprotein</keyword>
<dbReference type="SUPFAM" id="SSF47807">
    <property type="entry name" value="5' to 3' exonuclease, C-terminal subdomain"/>
    <property type="match status" value="1"/>
</dbReference>
<comment type="cofactor">
    <cofactor evidence="16">
        <name>Mg(2+)</name>
        <dbReference type="ChEBI" id="CHEBI:18420"/>
    </cofactor>
    <text evidence="16">Binds 2 magnesium ions per subunit. They probably participate in the reaction catalyzed by the enzyme. May bind an additional third magnesium ion after substrate binding.</text>
</comment>
<dbReference type="PROSITE" id="PS00841">
    <property type="entry name" value="XPG_1"/>
    <property type="match status" value="1"/>
</dbReference>
<evidence type="ECO:0000256" key="2">
    <source>
        <dbReference type="ARBA" id="ARBA00022705"/>
    </source>
</evidence>
<keyword evidence="6 16" id="KW-0227">DNA damage</keyword>
<dbReference type="InterPro" id="IPR006086">
    <property type="entry name" value="XPG-I_dom"/>
</dbReference>
<proteinExistence type="inferred from homology"/>
<dbReference type="OrthoDB" id="1937206at2759"/>
<keyword evidence="11 16" id="KW-0234">DNA repair</keyword>
<evidence type="ECO:0000259" key="17">
    <source>
        <dbReference type="SMART" id="SM00484"/>
    </source>
</evidence>
<sequence length="349" mass="39860">MGIKQLSKVIKDNSKKGIKERSLGFYADKKVCIDASMFIYQFLIAVRSDGASLGTEDNTTSHIVGMFYRTIRLVEAGVTPVYVFDGAPPESKMFELKKRTERREKAEEGFKKAEEGGDKQEMEKFEKRKIKVGKEHVEDCKTLLKLMGIPFITAPSEAEAFCAYLCMKNYADGVATEDMDALTFGAPLVLRNFTASQAKKVPVLEYDLGTILKEMGLSMDEFIDLCILLGCDYSETLKGIGIKRSVGLIKKYRSIEKILEKEDIKEEEIKKFNFEDARAIFKELPFLEAEVSEFKIQWEEIKVEEIKKFLVEEKKFGEQRVTKGVEKLLAARKRPKQGRLDQFFKIVPK</sequence>
<dbReference type="SMART" id="SM00484">
    <property type="entry name" value="XPGI"/>
    <property type="match status" value="1"/>
</dbReference>
<evidence type="ECO:0000256" key="14">
    <source>
        <dbReference type="ARBA" id="ARBA00034726"/>
    </source>
</evidence>
<dbReference type="FunFam" id="1.10.150.20:FF:000009">
    <property type="entry name" value="Flap endonuclease 1"/>
    <property type="match status" value="1"/>
</dbReference>
<dbReference type="HAMAP" id="MF_00614">
    <property type="entry name" value="Fen"/>
    <property type="match status" value="1"/>
</dbReference>
<dbReference type="FunFam" id="3.40.50.1010:FF:000016">
    <property type="entry name" value="Flap endonuclease 1"/>
    <property type="match status" value="1"/>
</dbReference>
<keyword evidence="20" id="KW-1185">Reference proteome</keyword>
<dbReference type="AlphaFoldDB" id="A0A9P6L007"/>
<evidence type="ECO:0000256" key="7">
    <source>
        <dbReference type="ARBA" id="ARBA00022801"/>
    </source>
</evidence>
<dbReference type="Pfam" id="PF00752">
    <property type="entry name" value="XPG_N"/>
    <property type="match status" value="1"/>
</dbReference>
<evidence type="ECO:0000256" key="3">
    <source>
        <dbReference type="ARBA" id="ARBA00022722"/>
    </source>
</evidence>
<keyword evidence="12 16" id="KW-0539">Nucleus</keyword>
<dbReference type="GO" id="GO:0017108">
    <property type="term" value="F:5'-flap endonuclease activity"/>
    <property type="evidence" value="ECO:0007669"/>
    <property type="project" value="UniProtKB-UniRule"/>
</dbReference>
<evidence type="ECO:0000256" key="10">
    <source>
        <dbReference type="ARBA" id="ARBA00023128"/>
    </source>
</evidence>
<dbReference type="EC" id="3.1.-.-" evidence="16"/>
<dbReference type="GO" id="GO:0006284">
    <property type="term" value="P:base-excision repair"/>
    <property type="evidence" value="ECO:0007669"/>
    <property type="project" value="UniProtKB-UniRule"/>
</dbReference>
<dbReference type="SMART" id="SM00279">
    <property type="entry name" value="HhH2"/>
    <property type="match status" value="1"/>
</dbReference>
<keyword evidence="7 16" id="KW-0378">Hydrolase</keyword>
<dbReference type="InterPro" id="IPR023426">
    <property type="entry name" value="Flap_endonuc"/>
</dbReference>
<organism evidence="19 20">
    <name type="scientific">Nosema granulosis</name>
    <dbReference type="NCBI Taxonomy" id="83296"/>
    <lineage>
        <taxon>Eukaryota</taxon>
        <taxon>Fungi</taxon>
        <taxon>Fungi incertae sedis</taxon>
        <taxon>Microsporidia</taxon>
        <taxon>Nosematidae</taxon>
        <taxon>Nosema</taxon>
    </lineage>
</organism>
<name>A0A9P6L007_9MICR</name>
<evidence type="ECO:0000256" key="11">
    <source>
        <dbReference type="ARBA" id="ARBA00023204"/>
    </source>
</evidence>
<keyword evidence="8 16" id="KW-0269">Exonuclease</keyword>
<dbReference type="EMBL" id="SBJO01000035">
    <property type="protein sequence ID" value="KAF9764148.1"/>
    <property type="molecule type" value="Genomic_DNA"/>
</dbReference>
<dbReference type="PANTHER" id="PTHR11081">
    <property type="entry name" value="FLAP ENDONUCLEASE FAMILY MEMBER"/>
    <property type="match status" value="1"/>
</dbReference>
<keyword evidence="9 16" id="KW-0460">Magnesium</keyword>
<feature type="domain" description="XPG N-terminal" evidence="18">
    <location>
        <begin position="1"/>
        <end position="106"/>
    </location>
</feature>
<evidence type="ECO:0000256" key="15">
    <source>
        <dbReference type="ARBA" id="ARBA00063178"/>
    </source>
</evidence>
<dbReference type="Proteomes" id="UP000740883">
    <property type="component" value="Unassembled WGS sequence"/>
</dbReference>
<dbReference type="GO" id="GO:0008409">
    <property type="term" value="F:5'-3' exonuclease activity"/>
    <property type="evidence" value="ECO:0007669"/>
    <property type="project" value="UniProtKB-UniRule"/>
</dbReference>